<gene>
    <name evidence="2" type="ORF">TCNE_LOCUS17185</name>
</gene>
<dbReference type="WBParaSite" id="TCNE_0001718601-mRNA-1">
    <property type="protein sequence ID" value="TCNE_0001718601-mRNA-1"/>
    <property type="gene ID" value="TCNE_0001718601"/>
</dbReference>
<accession>A0A183V8W5</accession>
<feature type="compositionally biased region" description="Basic and acidic residues" evidence="1">
    <location>
        <begin position="53"/>
        <end position="65"/>
    </location>
</feature>
<dbReference type="EMBL" id="UYWY01024222">
    <property type="protein sequence ID" value="VDM48506.1"/>
    <property type="molecule type" value="Genomic_DNA"/>
</dbReference>
<protein>
    <submittedName>
        <fullName evidence="2 4">Uncharacterized protein</fullName>
    </submittedName>
</protein>
<dbReference type="AlphaFoldDB" id="A0A183V8W5"/>
<feature type="region of interest" description="Disordered" evidence="1">
    <location>
        <begin position="51"/>
        <end position="71"/>
    </location>
</feature>
<proteinExistence type="predicted"/>
<dbReference type="Proteomes" id="UP000050794">
    <property type="component" value="Unassembled WGS sequence"/>
</dbReference>
<reference evidence="2 3" key="2">
    <citation type="submission" date="2018-11" db="EMBL/GenBank/DDBJ databases">
        <authorList>
            <consortium name="Pathogen Informatics"/>
        </authorList>
    </citation>
    <scope>NUCLEOTIDE SEQUENCE [LARGE SCALE GENOMIC DNA]</scope>
</reference>
<name>A0A183V8W5_TOXCA</name>
<sequence length="221" mass="24926">MDLPFMPGWKSGKWMDLASYCGKGEDEESRLISSFLLRNIINAASVRSVQRKRTTESDGSACEHSRRAKKNKPNERIIRLNQALETLLRNSKLREMGPALESCREDAELLLDRALTFTEIALDNDIRKHQLEVMVDNGAEQRAVVDTQRQKEIERVKAACDSASKLLCAMESCVSKLKANVEREESGECGDETSLLSEIDGLMFDADICRQLSDKMANFHI</sequence>
<evidence type="ECO:0000313" key="4">
    <source>
        <dbReference type="WBParaSite" id="TCNE_0001718601-mRNA-1"/>
    </source>
</evidence>
<evidence type="ECO:0000313" key="3">
    <source>
        <dbReference type="Proteomes" id="UP000050794"/>
    </source>
</evidence>
<evidence type="ECO:0000313" key="2">
    <source>
        <dbReference type="EMBL" id="VDM48506.1"/>
    </source>
</evidence>
<reference evidence="4" key="1">
    <citation type="submission" date="2016-06" db="UniProtKB">
        <authorList>
            <consortium name="WormBaseParasite"/>
        </authorList>
    </citation>
    <scope>IDENTIFICATION</scope>
</reference>
<evidence type="ECO:0000256" key="1">
    <source>
        <dbReference type="SAM" id="MobiDB-lite"/>
    </source>
</evidence>
<organism evidence="3 4">
    <name type="scientific">Toxocara canis</name>
    <name type="common">Canine roundworm</name>
    <dbReference type="NCBI Taxonomy" id="6265"/>
    <lineage>
        <taxon>Eukaryota</taxon>
        <taxon>Metazoa</taxon>
        <taxon>Ecdysozoa</taxon>
        <taxon>Nematoda</taxon>
        <taxon>Chromadorea</taxon>
        <taxon>Rhabditida</taxon>
        <taxon>Spirurina</taxon>
        <taxon>Ascaridomorpha</taxon>
        <taxon>Ascaridoidea</taxon>
        <taxon>Toxocaridae</taxon>
        <taxon>Toxocara</taxon>
    </lineage>
</organism>
<keyword evidence="3" id="KW-1185">Reference proteome</keyword>